<sequence length="148" mass="17078">MQKLKAQRDNISRAAEKALARYEAQRVTQDQSHKLAAGIAETIAVNNQAIGFVWEHHYSKHPREDHEARDGIVYLYRDSPLIRTAFSKGWIRNSSIEYVEDLPEIPGQEINCRCSASYIYSLSALYRKAPYMLTQKYEDARRTRAETA</sequence>
<evidence type="ECO:0000313" key="3">
    <source>
        <dbReference type="Proteomes" id="UP000214600"/>
    </source>
</evidence>
<proteinExistence type="predicted"/>
<accession>A0A228J4F4</accession>
<feature type="domain" description="Phage head morphogenesis" evidence="1">
    <location>
        <begin position="17"/>
        <end position="116"/>
    </location>
</feature>
<dbReference type="EMBL" id="NKFA01000003">
    <property type="protein sequence ID" value="OXI49397.1"/>
    <property type="molecule type" value="Genomic_DNA"/>
</dbReference>
<gene>
    <name evidence="2" type="ORF">CFB84_10550</name>
</gene>
<reference evidence="3" key="1">
    <citation type="submission" date="2017-06" db="EMBL/GenBank/DDBJ databases">
        <authorList>
            <person name="LiPuma J."/>
            <person name="Spilker T."/>
        </authorList>
    </citation>
    <scope>NUCLEOTIDE SEQUENCE [LARGE SCALE GENOMIC DNA]</scope>
    <source>
        <strain evidence="3">AU17325</strain>
    </source>
</reference>
<reference evidence="2 3" key="2">
    <citation type="submission" date="2017-08" db="EMBL/GenBank/DDBJ databases">
        <title>WGS of novel Burkholderia cepaca complex species.</title>
        <authorList>
            <person name="Lipuma J."/>
            <person name="Spilker T."/>
        </authorList>
    </citation>
    <scope>NUCLEOTIDE SEQUENCE [LARGE SCALE GENOMIC DNA]</scope>
    <source>
        <strain evidence="2 3">AU17325</strain>
    </source>
</reference>
<dbReference type="Proteomes" id="UP000214600">
    <property type="component" value="Unassembled WGS sequence"/>
</dbReference>
<dbReference type="OrthoDB" id="9032781at2"/>
<organism evidence="2 3">
    <name type="scientific">Burkholderia aenigmatica</name>
    <dbReference type="NCBI Taxonomy" id="2015348"/>
    <lineage>
        <taxon>Bacteria</taxon>
        <taxon>Pseudomonadati</taxon>
        <taxon>Pseudomonadota</taxon>
        <taxon>Betaproteobacteria</taxon>
        <taxon>Burkholderiales</taxon>
        <taxon>Burkholderiaceae</taxon>
        <taxon>Burkholderia</taxon>
        <taxon>Burkholderia cepacia complex</taxon>
    </lineage>
</organism>
<dbReference type="AlphaFoldDB" id="A0A228J4F4"/>
<evidence type="ECO:0000259" key="1">
    <source>
        <dbReference type="Pfam" id="PF04233"/>
    </source>
</evidence>
<dbReference type="Pfam" id="PF04233">
    <property type="entry name" value="Phage_Mu_F"/>
    <property type="match status" value="1"/>
</dbReference>
<protein>
    <recommendedName>
        <fullName evidence="1">Phage head morphogenesis domain-containing protein</fullName>
    </recommendedName>
</protein>
<evidence type="ECO:0000313" key="2">
    <source>
        <dbReference type="EMBL" id="OXI49397.1"/>
    </source>
</evidence>
<name>A0A228J4F4_9BURK</name>
<dbReference type="InterPro" id="IPR006528">
    <property type="entry name" value="Phage_head_morphogenesis_dom"/>
</dbReference>
<comment type="caution">
    <text evidence="2">The sequence shown here is derived from an EMBL/GenBank/DDBJ whole genome shotgun (WGS) entry which is preliminary data.</text>
</comment>